<sequence length="382" mass="40520">MSADAGVAVALQHTPLSAWHRAHGARMVPFAGWEMPLHYGSQLAEHEAVRNGTGFFDVSHMRPLDISGPDARALLRYALANDVAKLDGQDGKALYSPVLNAQGGILDDLIVYARGGGRYRVVLNAGTAQADTAHFRNLVAAHGWRVDLRERPELAMLAVQGPRARGLAAEALDLPVLNALASFTAMEGHALGGVFVGRTGYTGEDGVEVILAAEQAPVLAERLRDRGAVPCGLGARDSLRLEAGLNLNGQDMSPAVTPWESNLGWTVDLRGERDFLGRAALEAQRAAGVGRTLVGLVLDEGIPRHGYAVEDANGRPCGEVTSGIFSPSLRRGIALARVSAAPSAGGRLWVSVRGVRHPALVVKPPFWRAGRPNFSPSKEKSS</sequence>
<keyword evidence="2" id="KW-1185">Reference proteome</keyword>
<protein>
    <submittedName>
        <fullName evidence="1">Glycine cleavage system aminomethyltransferase GcvT</fullName>
        <ecNumber evidence="1">2.1.2.10</ecNumber>
    </submittedName>
</protein>
<keyword evidence="1" id="KW-0808">Transferase</keyword>
<gene>
    <name evidence="1" type="primary">gcvT</name>
    <name evidence="1" type="ORF">EC580_005280</name>
</gene>
<organism evidence="1 2">
    <name type="scientific">Acidithiobacillus sulfuriphilus</name>
    <dbReference type="NCBI Taxonomy" id="1867749"/>
    <lineage>
        <taxon>Bacteria</taxon>
        <taxon>Pseudomonadati</taxon>
        <taxon>Pseudomonadota</taxon>
        <taxon>Acidithiobacillia</taxon>
        <taxon>Acidithiobacillales</taxon>
        <taxon>Acidithiobacillaceae</taxon>
        <taxon>Acidithiobacillus</taxon>
    </lineage>
</organism>
<dbReference type="Proteomes" id="UP000271650">
    <property type="component" value="Chromosome"/>
</dbReference>
<name>A0ACD5HT49_9PROT</name>
<dbReference type="EC" id="2.1.2.10" evidence="1"/>
<accession>A0ACD5HT49</accession>
<proteinExistence type="predicted"/>
<evidence type="ECO:0000313" key="1">
    <source>
        <dbReference type="EMBL" id="XRI78090.1"/>
    </source>
</evidence>
<dbReference type="EMBL" id="CP127527">
    <property type="protein sequence ID" value="XRI78090.1"/>
    <property type="molecule type" value="Genomic_DNA"/>
</dbReference>
<evidence type="ECO:0000313" key="2">
    <source>
        <dbReference type="Proteomes" id="UP000271650"/>
    </source>
</evidence>
<reference evidence="1 2" key="1">
    <citation type="journal article" date="2019" name="Int. J. Syst. Evol. Microbiol.">
        <title>Acidithiobacillus sulfuriphilus sp. nov.: an extremely acidophilic sulfur-oxidizing chemolithotroph isolated from a neutral pH environment.</title>
        <authorList>
            <person name="Falagan C."/>
            <person name="Moya-Beltran A."/>
            <person name="Castro M."/>
            <person name="Quatrini R."/>
            <person name="Johnson D.B."/>
        </authorList>
    </citation>
    <scope>NUCLEOTIDE SEQUENCE [LARGE SCALE GENOMIC DNA]</scope>
    <source>
        <strain evidence="1 2">CJ-2</strain>
    </source>
</reference>